<dbReference type="PANTHER" id="PTHR43135:SF3">
    <property type="entry name" value="ALPHA-D-RIBOSE 1-METHYLPHOSPHONATE 5-TRIPHOSPHATE DIPHOSPHATASE"/>
    <property type="match status" value="1"/>
</dbReference>
<dbReference type="SUPFAM" id="SSF51338">
    <property type="entry name" value="Composite domain of metallo-dependent hydrolases"/>
    <property type="match status" value="1"/>
</dbReference>
<reference evidence="1 2" key="1">
    <citation type="submission" date="2017-06" db="EMBL/GenBank/DDBJ databases">
        <title>Ensifer strains isolated from leguminous trees and herbs display diverse denitrification phenotypes with some acting as strong N2O sinks.</title>
        <authorList>
            <person name="Woliy K."/>
            <person name="Mania D."/>
            <person name="Bakken L.R."/>
            <person name="Frostegard A."/>
        </authorList>
    </citation>
    <scope>NUCLEOTIDE SEQUENCE [LARGE SCALE GENOMIC DNA]</scope>
    <source>
        <strain evidence="1 2">AC50a</strain>
    </source>
</reference>
<dbReference type="GO" id="GO:0016810">
    <property type="term" value="F:hydrolase activity, acting on carbon-nitrogen (but not peptide) bonds"/>
    <property type="evidence" value="ECO:0007669"/>
    <property type="project" value="InterPro"/>
</dbReference>
<dbReference type="AlphaFoldDB" id="A0A2J0Z6F2"/>
<dbReference type="InterPro" id="IPR051781">
    <property type="entry name" value="Metallo-dep_Hydrolase"/>
</dbReference>
<dbReference type="Gene3D" id="2.30.40.10">
    <property type="entry name" value="Urease, subunit C, domain 1"/>
    <property type="match status" value="1"/>
</dbReference>
<accession>A0A2J0Z6F2</accession>
<dbReference type="PANTHER" id="PTHR43135">
    <property type="entry name" value="ALPHA-D-RIBOSE 1-METHYLPHOSPHONATE 5-TRIPHOSPHATE DIPHOSPHATASE"/>
    <property type="match status" value="1"/>
</dbReference>
<protein>
    <recommendedName>
        <fullName evidence="3">Amidohydrolase-related domain-containing protein</fullName>
    </recommendedName>
</protein>
<dbReference type="EMBL" id="NJGD01000002">
    <property type="protein sequence ID" value="PJR16072.1"/>
    <property type="molecule type" value="Genomic_DNA"/>
</dbReference>
<proteinExistence type="predicted"/>
<gene>
    <name evidence="1" type="ORF">CEJ86_04500</name>
</gene>
<organism evidence="1 2">
    <name type="scientific">Rhizobium meliloti</name>
    <name type="common">Ensifer meliloti</name>
    <name type="synonym">Sinorhizobium meliloti</name>
    <dbReference type="NCBI Taxonomy" id="382"/>
    <lineage>
        <taxon>Bacteria</taxon>
        <taxon>Pseudomonadati</taxon>
        <taxon>Pseudomonadota</taxon>
        <taxon>Alphaproteobacteria</taxon>
        <taxon>Hyphomicrobiales</taxon>
        <taxon>Rhizobiaceae</taxon>
        <taxon>Sinorhizobium/Ensifer group</taxon>
        <taxon>Sinorhizobium</taxon>
    </lineage>
</organism>
<sequence length="94" mass="10210">MTKHQGAILATMSRWYSNDEILTMATSSNAALLAMSCPRNPYPGRIGVIEADAYADILLVDGDPIADIKLIADPDANLKIIMKDGRIYKNTLTA</sequence>
<dbReference type="Gene3D" id="3.20.20.140">
    <property type="entry name" value="Metal-dependent hydrolases"/>
    <property type="match status" value="1"/>
</dbReference>
<dbReference type="Proteomes" id="UP000231987">
    <property type="component" value="Unassembled WGS sequence"/>
</dbReference>
<evidence type="ECO:0008006" key="3">
    <source>
        <dbReference type="Google" id="ProtNLM"/>
    </source>
</evidence>
<comment type="caution">
    <text evidence="1">The sequence shown here is derived from an EMBL/GenBank/DDBJ whole genome shotgun (WGS) entry which is preliminary data.</text>
</comment>
<evidence type="ECO:0000313" key="2">
    <source>
        <dbReference type="Proteomes" id="UP000231987"/>
    </source>
</evidence>
<dbReference type="InterPro" id="IPR011059">
    <property type="entry name" value="Metal-dep_hydrolase_composite"/>
</dbReference>
<evidence type="ECO:0000313" key="1">
    <source>
        <dbReference type="EMBL" id="PJR16072.1"/>
    </source>
</evidence>
<name>A0A2J0Z6F2_RHIML</name>